<proteinExistence type="evidence at transcript level"/>
<feature type="signal peptide" evidence="2">
    <location>
        <begin position="1"/>
        <end position="28"/>
    </location>
</feature>
<evidence type="ECO:0000313" key="3">
    <source>
        <dbReference type="EMBL" id="JAC27289.1"/>
    </source>
</evidence>
<evidence type="ECO:0000256" key="1">
    <source>
        <dbReference type="SAM" id="MobiDB-lite"/>
    </source>
</evidence>
<sequence>MARAKARAAAVAVVVAVVVAAATPGASSSSNHKAEPPQPQVVLPGLSLKAVHRSMAQAVAVNSSSSSHRVHRVLLQQLPTATTCRMRLASGRNPSSNSNRRPERTQPLHSSKCSTRAPWPNSSSLATQRGLRQVNSNRLGLEVQVAKLTAQPTQLLHTRRQQLRLQHRSKELLGRAATQLHMLRHRHSTTATTPQYAGNAGGQFYRSWEPVTEEESPLVEWSASSPRHDR</sequence>
<dbReference type="AlphaFoldDB" id="A0A023G0Q0"/>
<feature type="chain" id="PRO_5001521467" evidence="2">
    <location>
        <begin position="29"/>
        <end position="230"/>
    </location>
</feature>
<feature type="region of interest" description="Disordered" evidence="1">
    <location>
        <begin position="211"/>
        <end position="230"/>
    </location>
</feature>
<dbReference type="EMBL" id="GBBL01000031">
    <property type="protein sequence ID" value="JAC27289.1"/>
    <property type="molecule type" value="mRNA"/>
</dbReference>
<organism evidence="3">
    <name type="scientific">Amblyomma parvum</name>
    <name type="common">South American tick</name>
    <dbReference type="NCBI Taxonomy" id="251391"/>
    <lineage>
        <taxon>Eukaryota</taxon>
        <taxon>Metazoa</taxon>
        <taxon>Ecdysozoa</taxon>
        <taxon>Arthropoda</taxon>
        <taxon>Chelicerata</taxon>
        <taxon>Arachnida</taxon>
        <taxon>Acari</taxon>
        <taxon>Parasitiformes</taxon>
        <taxon>Ixodida</taxon>
        <taxon>Ixodoidea</taxon>
        <taxon>Ixodidae</taxon>
        <taxon>Amblyomminae</taxon>
        <taxon>Amblyomma</taxon>
    </lineage>
</organism>
<reference evidence="3" key="1">
    <citation type="submission" date="2014-03" db="EMBL/GenBank/DDBJ databases">
        <title>The sialotranscriptome of Amblyomma triste, Amblyomma parvum and Amblyomma cajennense ticks, uncovered by 454-based RNA-seq.</title>
        <authorList>
            <person name="Garcia G.R."/>
            <person name="Gardinassi L.G."/>
            <person name="Ribeiro J.M."/>
            <person name="Anatrielo E."/>
            <person name="Ferreira B.R."/>
            <person name="Moreira H.N."/>
            <person name="Mafra C."/>
            <person name="Olegario M.M."/>
            <person name="Szabo P.J."/>
            <person name="Miranda-Santos I.K."/>
            <person name="Maruyama S.R."/>
        </authorList>
    </citation>
    <scope>NUCLEOTIDE SEQUENCE</scope>
    <source>
        <strain evidence="3">Araguapaz</strain>
        <tissue evidence="3">Salivary glands</tissue>
    </source>
</reference>
<protein>
    <submittedName>
        <fullName evidence="3">Putative secreted mucin</fullName>
    </submittedName>
</protein>
<accession>A0A023G0Q0</accession>
<evidence type="ECO:0000256" key="2">
    <source>
        <dbReference type="SAM" id="SignalP"/>
    </source>
</evidence>
<feature type="region of interest" description="Disordered" evidence="1">
    <location>
        <begin position="88"/>
        <end position="127"/>
    </location>
</feature>
<keyword evidence="2" id="KW-0732">Signal</keyword>
<name>A0A023G0Q0_AMBPA</name>
<feature type="compositionally biased region" description="Polar residues" evidence="1">
    <location>
        <begin position="107"/>
        <end position="127"/>
    </location>
</feature>
<feature type="non-terminal residue" evidence="3">
    <location>
        <position position="230"/>
    </location>
</feature>